<name>A0ABT4U4M8_9ACTN</name>
<sequence>MPVPRPSAFAFDLFDTLVPLEPLEWRLREVGVPRVLMRRWWDHLLRDGFALAAAGGSAPFRRVARSALADITGHQVAGAAADSVVEALSELEPRPDAAQALRAARTGGAPRVVVLDNADAATVRALLERGGCADLVDGVVEAGSAGAWKPAAAPYRAAAEACGAPPTRTALVTAHAWDVHGANAAGLSTAWTSHLERRFPEMFSSPDASGESPVEAVEALLSGEGHVPAE</sequence>
<evidence type="ECO:0000313" key="3">
    <source>
        <dbReference type="EMBL" id="MDA2811444.1"/>
    </source>
</evidence>
<dbReference type="InterPro" id="IPR023214">
    <property type="entry name" value="HAD_sf"/>
</dbReference>
<dbReference type="Gene3D" id="3.40.50.1000">
    <property type="entry name" value="HAD superfamily/HAD-like"/>
    <property type="match status" value="1"/>
</dbReference>
<reference evidence="3 4" key="1">
    <citation type="submission" date="2023-01" db="EMBL/GenBank/DDBJ databases">
        <title>Draft genome sequence of Nocardiopsis sp. RSe5-2 isolated from halophytes.</title>
        <authorList>
            <person name="Duangmal K."/>
            <person name="Chantavorakit T."/>
        </authorList>
    </citation>
    <scope>NUCLEOTIDE SEQUENCE [LARGE SCALE GENOMIC DNA]</scope>
    <source>
        <strain evidence="3 4">RSe5-2</strain>
    </source>
</reference>
<accession>A0ABT4U4M8</accession>
<dbReference type="GO" id="GO:0016787">
    <property type="term" value="F:hydrolase activity"/>
    <property type="evidence" value="ECO:0007669"/>
    <property type="project" value="UniProtKB-KW"/>
</dbReference>
<dbReference type="InterPro" id="IPR036412">
    <property type="entry name" value="HAD-like_sf"/>
</dbReference>
<organism evidence="3 4">
    <name type="scientific">Nocardiopsis endophytica</name>
    <dbReference type="NCBI Taxonomy" id="3018445"/>
    <lineage>
        <taxon>Bacteria</taxon>
        <taxon>Bacillati</taxon>
        <taxon>Actinomycetota</taxon>
        <taxon>Actinomycetes</taxon>
        <taxon>Streptosporangiales</taxon>
        <taxon>Nocardiopsidaceae</taxon>
        <taxon>Nocardiopsis</taxon>
    </lineage>
</organism>
<dbReference type="Gene3D" id="1.10.150.240">
    <property type="entry name" value="Putative phosphatase, domain 2"/>
    <property type="match status" value="1"/>
</dbReference>
<dbReference type="PANTHER" id="PTHR43316">
    <property type="entry name" value="HYDROLASE, HALOACID DELAHOGENASE-RELATED"/>
    <property type="match status" value="1"/>
</dbReference>
<dbReference type="RefSeq" id="WP_270685896.1">
    <property type="nucleotide sequence ID" value="NZ_JAQFWQ010000029.1"/>
</dbReference>
<dbReference type="InterPro" id="IPR023198">
    <property type="entry name" value="PGP-like_dom2"/>
</dbReference>
<dbReference type="PANTHER" id="PTHR43316:SF3">
    <property type="entry name" value="HALOACID DEHALOGENASE, TYPE II (AFU_ORTHOLOGUE AFUA_2G07750)-RELATED"/>
    <property type="match status" value="1"/>
</dbReference>
<dbReference type="SUPFAM" id="SSF56784">
    <property type="entry name" value="HAD-like"/>
    <property type="match status" value="1"/>
</dbReference>
<evidence type="ECO:0000256" key="1">
    <source>
        <dbReference type="ARBA" id="ARBA00022801"/>
    </source>
</evidence>
<dbReference type="Pfam" id="PF00702">
    <property type="entry name" value="Hydrolase"/>
    <property type="match status" value="1"/>
</dbReference>
<keyword evidence="4" id="KW-1185">Reference proteome</keyword>
<comment type="caution">
    <text evidence="3">The sequence shown here is derived from an EMBL/GenBank/DDBJ whole genome shotgun (WGS) entry which is preliminary data.</text>
</comment>
<evidence type="ECO:0000313" key="4">
    <source>
        <dbReference type="Proteomes" id="UP001527866"/>
    </source>
</evidence>
<dbReference type="EMBL" id="JAQFWQ010000029">
    <property type="protein sequence ID" value="MDA2811444.1"/>
    <property type="molecule type" value="Genomic_DNA"/>
</dbReference>
<keyword evidence="1 3" id="KW-0378">Hydrolase</keyword>
<gene>
    <name evidence="3" type="ORF">O4J56_12445</name>
</gene>
<dbReference type="Proteomes" id="UP001527866">
    <property type="component" value="Unassembled WGS sequence"/>
</dbReference>
<evidence type="ECO:0000256" key="2">
    <source>
        <dbReference type="SAM" id="MobiDB-lite"/>
    </source>
</evidence>
<proteinExistence type="predicted"/>
<protein>
    <submittedName>
        <fullName evidence="3">HAD family hydrolase</fullName>
    </submittedName>
</protein>
<feature type="region of interest" description="Disordered" evidence="2">
    <location>
        <begin position="203"/>
        <end position="230"/>
    </location>
</feature>
<dbReference type="InterPro" id="IPR051540">
    <property type="entry name" value="S-2-haloacid_dehalogenase"/>
</dbReference>